<protein>
    <submittedName>
        <fullName evidence="4">Acetyltransferase</fullName>
    </submittedName>
</protein>
<accession>A0ABW4KJ23</accession>
<gene>
    <name evidence="4" type="ORF">ACFSCZ_14845</name>
</gene>
<dbReference type="Proteomes" id="UP001597301">
    <property type="component" value="Unassembled WGS sequence"/>
</dbReference>
<dbReference type="Pfam" id="PF17836">
    <property type="entry name" value="PglD_N"/>
    <property type="match status" value="1"/>
</dbReference>
<dbReference type="EMBL" id="JBHUEO010000053">
    <property type="protein sequence ID" value="MFD1708000.1"/>
    <property type="molecule type" value="Genomic_DNA"/>
</dbReference>
<keyword evidence="2" id="KW-0677">Repeat</keyword>
<dbReference type="SUPFAM" id="SSF51161">
    <property type="entry name" value="Trimeric LpxA-like enzymes"/>
    <property type="match status" value="1"/>
</dbReference>
<dbReference type="Pfam" id="PF00132">
    <property type="entry name" value="Hexapep"/>
    <property type="match status" value="1"/>
</dbReference>
<dbReference type="PANTHER" id="PTHR43300:SF7">
    <property type="entry name" value="UDP-N-ACETYLBACILLOSAMINE N-ACETYLTRANSFERASE"/>
    <property type="match status" value="1"/>
</dbReference>
<dbReference type="Gene3D" id="3.40.50.20">
    <property type="match status" value="1"/>
</dbReference>
<evidence type="ECO:0000259" key="3">
    <source>
        <dbReference type="Pfam" id="PF17836"/>
    </source>
</evidence>
<evidence type="ECO:0000313" key="4">
    <source>
        <dbReference type="EMBL" id="MFD1708000.1"/>
    </source>
</evidence>
<dbReference type="RefSeq" id="WP_380774886.1">
    <property type="nucleotide sequence ID" value="NZ_JBHUEO010000053.1"/>
</dbReference>
<dbReference type="InterPro" id="IPR001451">
    <property type="entry name" value="Hexapep"/>
</dbReference>
<dbReference type="InterPro" id="IPR020019">
    <property type="entry name" value="AcTrfase_PglD-like"/>
</dbReference>
<dbReference type="Gene3D" id="2.160.10.10">
    <property type="entry name" value="Hexapeptide repeat proteins"/>
    <property type="match status" value="1"/>
</dbReference>
<sequence length="214" mass="23212">MKIAMIGGGGHSKVIRELIHSIKEGEMIACLDDKYHVFQKRKDLICGPIEKARYLIQMYEGLKFVIAIGHNKTRKRIVDQLQFPAHYYAILKHPTSWVSPSAEIGYGSVIMAHTVINPDTKIGEHTIINTKSVVEHDSRISQYVHISPNATLTGGVKIGEGAHIGAGATIIPGVKIGKWAMIGAGATVIHSIPPDCTAVGVPAKVKKVHMKEGV</sequence>
<dbReference type="InterPro" id="IPR018357">
    <property type="entry name" value="Hexapep_transf_CS"/>
</dbReference>
<dbReference type="InterPro" id="IPR041561">
    <property type="entry name" value="PglD_N"/>
</dbReference>
<keyword evidence="5" id="KW-1185">Reference proteome</keyword>
<dbReference type="PANTHER" id="PTHR43300">
    <property type="entry name" value="ACETYLTRANSFERASE"/>
    <property type="match status" value="1"/>
</dbReference>
<organism evidence="4 5">
    <name type="scientific">Siminovitchia sediminis</name>
    <dbReference type="NCBI Taxonomy" id="1274353"/>
    <lineage>
        <taxon>Bacteria</taxon>
        <taxon>Bacillati</taxon>
        <taxon>Bacillota</taxon>
        <taxon>Bacilli</taxon>
        <taxon>Bacillales</taxon>
        <taxon>Bacillaceae</taxon>
        <taxon>Siminovitchia</taxon>
    </lineage>
</organism>
<dbReference type="InterPro" id="IPR050179">
    <property type="entry name" value="Trans_hexapeptide_repeat"/>
</dbReference>
<reference evidence="5" key="1">
    <citation type="journal article" date="2019" name="Int. J. Syst. Evol. Microbiol.">
        <title>The Global Catalogue of Microorganisms (GCM) 10K type strain sequencing project: providing services to taxonomists for standard genome sequencing and annotation.</title>
        <authorList>
            <consortium name="The Broad Institute Genomics Platform"/>
            <consortium name="The Broad Institute Genome Sequencing Center for Infectious Disease"/>
            <person name="Wu L."/>
            <person name="Ma J."/>
        </authorList>
    </citation>
    <scope>NUCLEOTIDE SEQUENCE [LARGE SCALE GENOMIC DNA]</scope>
    <source>
        <strain evidence="5">CGMCC 1.12295</strain>
    </source>
</reference>
<evidence type="ECO:0000313" key="5">
    <source>
        <dbReference type="Proteomes" id="UP001597301"/>
    </source>
</evidence>
<dbReference type="InterPro" id="IPR011004">
    <property type="entry name" value="Trimer_LpxA-like_sf"/>
</dbReference>
<dbReference type="PROSITE" id="PS00101">
    <property type="entry name" value="HEXAPEP_TRANSFERASES"/>
    <property type="match status" value="1"/>
</dbReference>
<feature type="domain" description="PglD N-terminal" evidence="3">
    <location>
        <begin position="2"/>
        <end position="81"/>
    </location>
</feature>
<evidence type="ECO:0000256" key="2">
    <source>
        <dbReference type="ARBA" id="ARBA00022737"/>
    </source>
</evidence>
<dbReference type="NCBIfam" id="TIGR03570">
    <property type="entry name" value="NeuD_NnaD"/>
    <property type="match status" value="1"/>
</dbReference>
<dbReference type="CDD" id="cd03360">
    <property type="entry name" value="LbH_AT_putative"/>
    <property type="match status" value="1"/>
</dbReference>
<proteinExistence type="predicted"/>
<name>A0ABW4KJ23_9BACI</name>
<evidence type="ECO:0000256" key="1">
    <source>
        <dbReference type="ARBA" id="ARBA00022679"/>
    </source>
</evidence>
<keyword evidence="1" id="KW-0808">Transferase</keyword>
<comment type="caution">
    <text evidence="4">The sequence shown here is derived from an EMBL/GenBank/DDBJ whole genome shotgun (WGS) entry which is preliminary data.</text>
</comment>